<evidence type="ECO:0000313" key="2">
    <source>
        <dbReference type="EMBL" id="WRY33478.1"/>
    </source>
</evidence>
<keyword evidence="3" id="KW-1185">Reference proteome</keyword>
<keyword evidence="1" id="KW-0175">Coiled coil</keyword>
<dbReference type="EMBL" id="CP135443">
    <property type="protein sequence ID" value="WRY33478.1"/>
    <property type="molecule type" value="Genomic_DNA"/>
</dbReference>
<reference evidence="2 3" key="1">
    <citation type="submission" date="2023-09" db="EMBL/GenBank/DDBJ databases">
        <title>Thioclava shenzhenensis sp. nov., a multidrug resistant bacteria-antagonizing species isolated from coastal seawater.</title>
        <authorList>
            <person name="Long M."/>
        </authorList>
    </citation>
    <scope>NUCLEOTIDE SEQUENCE [LARGE SCALE GENOMIC DNA]</scope>
    <source>
        <strain evidence="2 3">FTW29</strain>
    </source>
</reference>
<feature type="coiled-coil region" evidence="1">
    <location>
        <begin position="69"/>
        <end position="96"/>
    </location>
</feature>
<accession>A0ABZ1DYE3</accession>
<protein>
    <submittedName>
        <fullName evidence="2">Uncharacterized protein</fullName>
    </submittedName>
</protein>
<dbReference type="RefSeq" id="WP_406720739.1">
    <property type="nucleotide sequence ID" value="NZ_CP135443.1"/>
</dbReference>
<evidence type="ECO:0000313" key="3">
    <source>
        <dbReference type="Proteomes" id="UP001623290"/>
    </source>
</evidence>
<organism evidence="2 3">
    <name type="scientific">Thioclava litoralis</name>
    <dbReference type="NCBI Taxonomy" id="3076557"/>
    <lineage>
        <taxon>Bacteria</taxon>
        <taxon>Pseudomonadati</taxon>
        <taxon>Pseudomonadota</taxon>
        <taxon>Alphaproteobacteria</taxon>
        <taxon>Rhodobacterales</taxon>
        <taxon>Paracoccaceae</taxon>
        <taxon>Thioclava</taxon>
    </lineage>
</organism>
<gene>
    <name evidence="2" type="ORF">RPE78_12450</name>
</gene>
<dbReference type="Proteomes" id="UP001623290">
    <property type="component" value="Chromosome"/>
</dbReference>
<proteinExistence type="predicted"/>
<name>A0ABZ1DYE3_9RHOB</name>
<evidence type="ECO:0000256" key="1">
    <source>
        <dbReference type="SAM" id="Coils"/>
    </source>
</evidence>
<sequence>MFAEVKTETGSGSSPAGRLPMTELVARHSYLRDLSDKMIGEQDALARTVSAGQGRFAPDAMPAEMSALADKLLAEIDELEQEIRILGYQMELIEDVIFETPPRDPAEALAKLRFLSGQMQDGYEFSPDYFANVMEECSELLDHGAVQGCESLMAFHH</sequence>